<dbReference type="CDD" id="cd07043">
    <property type="entry name" value="STAS_anti-anti-sigma_factors"/>
    <property type="match status" value="1"/>
</dbReference>
<evidence type="ECO:0000259" key="1">
    <source>
        <dbReference type="PROSITE" id="PS50801"/>
    </source>
</evidence>
<protein>
    <submittedName>
        <fullName evidence="2">Anti-anti-sigma regulatory factor (Antagonist of anti-sigma factor)</fullName>
    </submittedName>
</protein>
<dbReference type="STRING" id="1841859.GCA_900157385_01830"/>
<dbReference type="SUPFAM" id="SSF52091">
    <property type="entry name" value="SpoIIaa-like"/>
    <property type="match status" value="1"/>
</dbReference>
<dbReference type="Gene3D" id="3.30.750.24">
    <property type="entry name" value="STAS domain"/>
    <property type="match status" value="1"/>
</dbReference>
<evidence type="ECO:0000313" key="3">
    <source>
        <dbReference type="Proteomes" id="UP000241595"/>
    </source>
</evidence>
<evidence type="ECO:0000313" key="2">
    <source>
        <dbReference type="EMBL" id="SPM28348.1"/>
    </source>
</evidence>
<name>A0A2U3NA04_9MYCO</name>
<dbReference type="RefSeq" id="WP_083746489.1">
    <property type="nucleotide sequence ID" value="NZ_LT717700.1"/>
</dbReference>
<dbReference type="EMBL" id="FTRV01000011">
    <property type="protein sequence ID" value="SPM28348.1"/>
    <property type="molecule type" value="Genomic_DNA"/>
</dbReference>
<feature type="domain" description="STAS" evidence="1">
    <location>
        <begin position="26"/>
        <end position="107"/>
    </location>
</feature>
<accession>A0A2U3NA04</accession>
<reference evidence="2 3" key="1">
    <citation type="submission" date="2017-01" db="EMBL/GenBank/DDBJ databases">
        <authorList>
            <consortium name="Urmite Genomes"/>
        </authorList>
    </citation>
    <scope>NUCLEOTIDE SEQUENCE [LARGE SCALE GENOMIC DNA]</scope>
    <source>
        <strain evidence="2 3">AB308</strain>
    </source>
</reference>
<dbReference type="Proteomes" id="UP000241595">
    <property type="component" value="Unassembled WGS sequence"/>
</dbReference>
<dbReference type="Pfam" id="PF01740">
    <property type="entry name" value="STAS"/>
    <property type="match status" value="1"/>
</dbReference>
<gene>
    <name evidence="2" type="ORF">MTAB308_1834</name>
</gene>
<sequence length="164" mass="17802">MTSSPEGRPDGCGEPRSRYVIDCEGAQVRVHARSLATVLSIDGEIDASNADLVAEVVRRFARLKAPLVLDVSQLDFLGSAGLRVLLVLNEEHRQAQLHNNVVSGAALRRLTGIVTDHGLPVVASVPEALQNTHEFVHARRRFLAALARQGEPQHNAPWRPASTP</sequence>
<keyword evidence="3" id="KW-1185">Reference proteome</keyword>
<proteinExistence type="predicted"/>
<dbReference type="InterPro" id="IPR036513">
    <property type="entry name" value="STAS_dom_sf"/>
</dbReference>
<dbReference type="InterPro" id="IPR002645">
    <property type="entry name" value="STAS_dom"/>
</dbReference>
<dbReference type="OrthoDB" id="4750285at2"/>
<organism evidence="2 3">
    <name type="scientific">Mycobacterium terramassiliense</name>
    <dbReference type="NCBI Taxonomy" id="1841859"/>
    <lineage>
        <taxon>Bacteria</taxon>
        <taxon>Bacillati</taxon>
        <taxon>Actinomycetota</taxon>
        <taxon>Actinomycetes</taxon>
        <taxon>Mycobacteriales</taxon>
        <taxon>Mycobacteriaceae</taxon>
        <taxon>Mycobacterium</taxon>
    </lineage>
</organism>
<dbReference type="AlphaFoldDB" id="A0A2U3NA04"/>
<dbReference type="PROSITE" id="PS50801">
    <property type="entry name" value="STAS"/>
    <property type="match status" value="1"/>
</dbReference>